<evidence type="ECO:0000256" key="1">
    <source>
        <dbReference type="ARBA" id="ARBA00001933"/>
    </source>
</evidence>
<sequence>MTGPTAGNEALLEQQAARESSARTYPRHLPHAIREASGVTVTDMDGEEYYDCLAGAGTLALGHNHPRVVEAMERVLAEDRPLHTLDITTPVKEQFVDTLFDSLPDEFADNARVQFCSPAGTDAVEAALKLVKTATGNRSVLGFQGGYHGMTNGALSLMGDTDPKEDVPGLMPDVHHLPYPYEYRCPFGVGGDECHELAARYVERTLDDPESGITEPAGMVVELVQGEGGAIPAPDDWTREIRRMTRERDIPLVVDEIQTGLGRTGELYAFEHADIVPDAVTLSKAIGGSLPLSVVVYDESLDVWEPGAHAGTFRGNQLAMAAGIATIEHVLEHDLDDHAARMGDRLRGHLDATKRAHDAVGDVRGRGLMLGVELVDPAGEPDACGRFPAHPDLADAVRAACFDRGLIVELGGRHGSVVRFLPPLVVTPSDVDAIGSIFADAVEAAIEEVNADGRREVAA</sequence>
<dbReference type="InterPro" id="IPR015424">
    <property type="entry name" value="PyrdxlP-dep_Trfase"/>
</dbReference>
<dbReference type="Gene3D" id="3.90.1150.10">
    <property type="entry name" value="Aspartate Aminotransferase, domain 1"/>
    <property type="match status" value="1"/>
</dbReference>
<dbReference type="RefSeq" id="WP_089780067.1">
    <property type="nucleotide sequence ID" value="NZ_CABLRR010000003.1"/>
</dbReference>
<dbReference type="SUPFAM" id="SSF53383">
    <property type="entry name" value="PLP-dependent transferases"/>
    <property type="match status" value="1"/>
</dbReference>
<dbReference type="InterPro" id="IPR005814">
    <property type="entry name" value="Aminotrans_3"/>
</dbReference>
<dbReference type="PANTHER" id="PTHR43552">
    <property type="entry name" value="DIAMINOBUTYRATE--2-OXOGLUTARATE AMINOTRANSFERASE"/>
    <property type="match status" value="1"/>
</dbReference>
<dbReference type="Pfam" id="PF00202">
    <property type="entry name" value="Aminotran_3"/>
    <property type="match status" value="1"/>
</dbReference>
<gene>
    <name evidence="7" type="primary">dat_1</name>
    <name evidence="7" type="ORF">BN996_02840</name>
</gene>
<dbReference type="GO" id="GO:0008483">
    <property type="term" value="F:transaminase activity"/>
    <property type="evidence" value="ECO:0007669"/>
    <property type="project" value="UniProtKB-KW"/>
</dbReference>
<dbReference type="InterPro" id="IPR015421">
    <property type="entry name" value="PyrdxlP-dep_Trfase_major"/>
</dbReference>
<organism evidence="7 8">
    <name type="scientific">Haloferax massiliensis</name>
    <dbReference type="NCBI Taxonomy" id="1476858"/>
    <lineage>
        <taxon>Archaea</taxon>
        <taxon>Methanobacteriati</taxon>
        <taxon>Methanobacteriota</taxon>
        <taxon>Stenosarchaea group</taxon>
        <taxon>Halobacteria</taxon>
        <taxon>Halobacteriales</taxon>
        <taxon>Haloferacaceae</taxon>
        <taxon>Haloferax</taxon>
    </lineage>
</organism>
<evidence type="ECO:0000313" key="8">
    <source>
        <dbReference type="Proteomes" id="UP000198902"/>
    </source>
</evidence>
<protein>
    <submittedName>
        <fullName evidence="7">Diaminobutyrate--2-oxoglutarate aminotransferase</fullName>
    </submittedName>
</protein>
<keyword evidence="3 7" id="KW-0032">Aminotransferase</keyword>
<evidence type="ECO:0000256" key="6">
    <source>
        <dbReference type="RuleBase" id="RU003560"/>
    </source>
</evidence>
<dbReference type="PIRSF" id="PIRSF000521">
    <property type="entry name" value="Transaminase_4ab_Lys_Orn"/>
    <property type="match status" value="1"/>
</dbReference>
<evidence type="ECO:0000256" key="2">
    <source>
        <dbReference type="ARBA" id="ARBA00008954"/>
    </source>
</evidence>
<dbReference type="CDD" id="cd00610">
    <property type="entry name" value="OAT_like"/>
    <property type="match status" value="1"/>
</dbReference>
<dbReference type="InterPro" id="IPR004637">
    <property type="entry name" value="Dat"/>
</dbReference>
<reference evidence="8" key="1">
    <citation type="submission" date="2015-03" db="EMBL/GenBank/DDBJ databases">
        <authorList>
            <person name="Urmite Genomes"/>
        </authorList>
    </citation>
    <scope>NUCLEOTIDE SEQUENCE [LARGE SCALE GENOMIC DNA]</scope>
    <source>
        <strain evidence="8">Arc-Hr</strain>
    </source>
</reference>
<evidence type="ECO:0000313" key="7">
    <source>
        <dbReference type="EMBL" id="CQR51823.1"/>
    </source>
</evidence>
<comment type="cofactor">
    <cofactor evidence="1">
        <name>pyridoxal 5'-phosphate</name>
        <dbReference type="ChEBI" id="CHEBI:597326"/>
    </cofactor>
</comment>
<keyword evidence="4 7" id="KW-0808">Transferase</keyword>
<evidence type="ECO:0000256" key="3">
    <source>
        <dbReference type="ARBA" id="ARBA00022576"/>
    </source>
</evidence>
<dbReference type="EMBL" id="CSTE01000003">
    <property type="protein sequence ID" value="CQR51823.1"/>
    <property type="molecule type" value="Genomic_DNA"/>
</dbReference>
<evidence type="ECO:0000256" key="5">
    <source>
        <dbReference type="ARBA" id="ARBA00022898"/>
    </source>
</evidence>
<dbReference type="AlphaFoldDB" id="A0A0D6JTZ6"/>
<dbReference type="InterPro" id="IPR049704">
    <property type="entry name" value="Aminotrans_3_PPA_site"/>
</dbReference>
<name>A0A0D6JTZ6_9EURY</name>
<dbReference type="InterPro" id="IPR015422">
    <property type="entry name" value="PyrdxlP-dep_Trfase_small"/>
</dbReference>
<keyword evidence="5 6" id="KW-0663">Pyridoxal phosphate</keyword>
<evidence type="ECO:0000256" key="4">
    <source>
        <dbReference type="ARBA" id="ARBA00022679"/>
    </source>
</evidence>
<keyword evidence="8" id="KW-1185">Reference proteome</keyword>
<proteinExistence type="inferred from homology"/>
<dbReference type="PANTHER" id="PTHR43552:SF1">
    <property type="entry name" value="DIAMINOBUTYRATE--2-OXOGLUTARATE AMINOTRANSFERASE"/>
    <property type="match status" value="1"/>
</dbReference>
<dbReference type="NCBIfam" id="TIGR00709">
    <property type="entry name" value="dat"/>
    <property type="match status" value="1"/>
</dbReference>
<dbReference type="Gene3D" id="3.40.640.10">
    <property type="entry name" value="Type I PLP-dependent aspartate aminotransferase-like (Major domain)"/>
    <property type="match status" value="1"/>
</dbReference>
<dbReference type="PROSITE" id="PS00600">
    <property type="entry name" value="AA_TRANSFER_CLASS_3"/>
    <property type="match status" value="1"/>
</dbReference>
<dbReference type="Proteomes" id="UP000198902">
    <property type="component" value="Unassembled WGS sequence"/>
</dbReference>
<dbReference type="NCBIfam" id="NF005393">
    <property type="entry name" value="PRK06938.1"/>
    <property type="match status" value="1"/>
</dbReference>
<comment type="similarity">
    <text evidence="2 6">Belongs to the class-III pyridoxal-phosphate-dependent aminotransferase family.</text>
</comment>
<accession>A0A0D6JTZ6</accession>
<dbReference type="OrthoDB" id="6534at2157"/>
<dbReference type="GO" id="GO:0030170">
    <property type="term" value="F:pyridoxal phosphate binding"/>
    <property type="evidence" value="ECO:0007669"/>
    <property type="project" value="InterPro"/>
</dbReference>